<feature type="domain" description="Gfo/Idh/MocA-like oxidoreductase N-terminal" evidence="1">
    <location>
        <begin position="6"/>
        <end position="120"/>
    </location>
</feature>
<dbReference type="Pfam" id="PF02894">
    <property type="entry name" value="GFO_IDH_MocA_C"/>
    <property type="match status" value="1"/>
</dbReference>
<dbReference type="InterPro" id="IPR004104">
    <property type="entry name" value="Gfo/Idh/MocA-like_OxRdtase_C"/>
</dbReference>
<dbReference type="InterPro" id="IPR051450">
    <property type="entry name" value="Gfo/Idh/MocA_Oxidoreductases"/>
</dbReference>
<protein>
    <submittedName>
        <fullName evidence="3">Gfo/Idh/MocA family oxidoreductase</fullName>
    </submittedName>
</protein>
<organism evidence="3 4">
    <name type="scientific">Halohasta litorea</name>
    <dbReference type="NCBI Taxonomy" id="869891"/>
    <lineage>
        <taxon>Archaea</taxon>
        <taxon>Methanobacteriati</taxon>
        <taxon>Methanobacteriota</taxon>
        <taxon>Stenosarchaea group</taxon>
        <taxon>Halobacteria</taxon>
        <taxon>Halobacteriales</taxon>
        <taxon>Haloferacaceae</taxon>
        <taxon>Halohasta</taxon>
    </lineage>
</organism>
<dbReference type="Proteomes" id="UP001597052">
    <property type="component" value="Unassembled WGS sequence"/>
</dbReference>
<evidence type="ECO:0000313" key="3">
    <source>
        <dbReference type="EMBL" id="MFD1641982.1"/>
    </source>
</evidence>
<evidence type="ECO:0000313" key="4">
    <source>
        <dbReference type="Proteomes" id="UP001597052"/>
    </source>
</evidence>
<dbReference type="PANTHER" id="PTHR43377">
    <property type="entry name" value="BILIVERDIN REDUCTASE A"/>
    <property type="match status" value="1"/>
</dbReference>
<gene>
    <name evidence="3" type="ORF">ACFSBW_08865</name>
</gene>
<dbReference type="Pfam" id="PF01408">
    <property type="entry name" value="GFO_IDH_MocA"/>
    <property type="match status" value="1"/>
</dbReference>
<evidence type="ECO:0000259" key="1">
    <source>
        <dbReference type="Pfam" id="PF01408"/>
    </source>
</evidence>
<accession>A0ABD6D9D0</accession>
<dbReference type="Gene3D" id="3.30.360.10">
    <property type="entry name" value="Dihydrodipicolinate Reductase, domain 2"/>
    <property type="match status" value="1"/>
</dbReference>
<sequence>MTERLAVGVIGVGSMGQHHARVYHELPTVDLVGVADVDAQQATETAEQYGTTPMSVDSLLSVADAVSIVVPTAYHYEMGMAAIEADVDLLIEKPIADDPATGRELLTAADDAGLTLQVGHVERFNPAVRTLSELATELDVIALDCQRLGPPTKREIDDGVAMDLMIHDADILLSLVEAPVADIYAAETAADQYVAATVEFENGIVATLTASRVTQQKVRTLSVTAEDCRVTVDYMAQSVRINRHSLPEYIESDGDVRYRHENITERPTVENGEPLKKELASFIETVRTGGEPVVSAADGIRALEFVRRVTDVAARE</sequence>
<dbReference type="SUPFAM" id="SSF55347">
    <property type="entry name" value="Glyceraldehyde-3-phosphate dehydrogenase-like, C-terminal domain"/>
    <property type="match status" value="1"/>
</dbReference>
<keyword evidence="4" id="KW-1185">Reference proteome</keyword>
<proteinExistence type="predicted"/>
<dbReference type="InterPro" id="IPR000683">
    <property type="entry name" value="Gfo/Idh/MocA-like_OxRdtase_N"/>
</dbReference>
<name>A0ABD6D9D0_9EURY</name>
<dbReference type="EMBL" id="JBHUDM010000002">
    <property type="protein sequence ID" value="MFD1641982.1"/>
    <property type="molecule type" value="Genomic_DNA"/>
</dbReference>
<reference evidence="3 4" key="1">
    <citation type="journal article" date="2019" name="Int. J. Syst. Evol. Microbiol.">
        <title>The Global Catalogue of Microorganisms (GCM) 10K type strain sequencing project: providing services to taxonomists for standard genome sequencing and annotation.</title>
        <authorList>
            <consortium name="The Broad Institute Genomics Platform"/>
            <consortium name="The Broad Institute Genome Sequencing Center for Infectious Disease"/>
            <person name="Wu L."/>
            <person name="Ma J."/>
        </authorList>
    </citation>
    <scope>NUCLEOTIDE SEQUENCE [LARGE SCALE GENOMIC DNA]</scope>
    <source>
        <strain evidence="3 4">CGMCC 1.10593</strain>
    </source>
</reference>
<dbReference type="InterPro" id="IPR036291">
    <property type="entry name" value="NAD(P)-bd_dom_sf"/>
</dbReference>
<evidence type="ECO:0000259" key="2">
    <source>
        <dbReference type="Pfam" id="PF02894"/>
    </source>
</evidence>
<dbReference type="SUPFAM" id="SSF51735">
    <property type="entry name" value="NAD(P)-binding Rossmann-fold domains"/>
    <property type="match status" value="1"/>
</dbReference>
<dbReference type="RefSeq" id="WP_256395643.1">
    <property type="nucleotide sequence ID" value="NZ_JANHDJ010000002.1"/>
</dbReference>
<dbReference type="PANTHER" id="PTHR43377:SF1">
    <property type="entry name" value="BILIVERDIN REDUCTASE A"/>
    <property type="match status" value="1"/>
</dbReference>
<dbReference type="AlphaFoldDB" id="A0ABD6D9D0"/>
<comment type="caution">
    <text evidence="3">The sequence shown here is derived from an EMBL/GenBank/DDBJ whole genome shotgun (WGS) entry which is preliminary data.</text>
</comment>
<feature type="domain" description="Gfo/Idh/MocA-like oxidoreductase C-terminal" evidence="2">
    <location>
        <begin position="153"/>
        <end position="310"/>
    </location>
</feature>
<dbReference type="Gene3D" id="3.40.50.720">
    <property type="entry name" value="NAD(P)-binding Rossmann-like Domain"/>
    <property type="match status" value="1"/>
</dbReference>